<dbReference type="InterPro" id="IPR011009">
    <property type="entry name" value="Kinase-like_dom_sf"/>
</dbReference>
<dbReference type="Proteomes" id="UP000288716">
    <property type="component" value="Unassembled WGS sequence"/>
</dbReference>
<dbReference type="PROSITE" id="PS50011">
    <property type="entry name" value="PROTEIN_KINASE_DOM"/>
    <property type="match status" value="1"/>
</dbReference>
<dbReference type="Pfam" id="PF00069">
    <property type="entry name" value="Pkinase"/>
    <property type="match status" value="1"/>
</dbReference>
<protein>
    <submittedName>
        <fullName evidence="2">Protein kinase-like protein 1</fullName>
    </submittedName>
</protein>
<dbReference type="OrthoDB" id="6496349at2759"/>
<dbReference type="AlphaFoldDB" id="A0A443RUP4"/>
<reference evidence="2 3" key="1">
    <citation type="journal article" date="2018" name="Gigascience">
        <title>Genomes of trombidid mites reveal novel predicted allergens and laterally-transferred genes associated with secondary metabolism.</title>
        <authorList>
            <person name="Dong X."/>
            <person name="Chaisiri K."/>
            <person name="Xia D."/>
            <person name="Armstrong S.D."/>
            <person name="Fang Y."/>
            <person name="Donnelly M.J."/>
            <person name="Kadowaki T."/>
            <person name="McGarry J.W."/>
            <person name="Darby A.C."/>
            <person name="Makepeace B.L."/>
        </authorList>
    </citation>
    <scope>NUCLEOTIDE SEQUENCE [LARGE SCALE GENOMIC DNA]</scope>
    <source>
        <strain evidence="2">UoL-UT</strain>
    </source>
</reference>
<organism evidence="2 3">
    <name type="scientific">Leptotrombidium deliense</name>
    <dbReference type="NCBI Taxonomy" id="299467"/>
    <lineage>
        <taxon>Eukaryota</taxon>
        <taxon>Metazoa</taxon>
        <taxon>Ecdysozoa</taxon>
        <taxon>Arthropoda</taxon>
        <taxon>Chelicerata</taxon>
        <taxon>Arachnida</taxon>
        <taxon>Acari</taxon>
        <taxon>Acariformes</taxon>
        <taxon>Trombidiformes</taxon>
        <taxon>Prostigmata</taxon>
        <taxon>Anystina</taxon>
        <taxon>Parasitengona</taxon>
        <taxon>Trombiculoidea</taxon>
        <taxon>Trombiculidae</taxon>
        <taxon>Leptotrombidium</taxon>
    </lineage>
</organism>
<sequence>MHMIGISHRDLKLGNIVLSEKGECKVTYFGLSRLSYRRGKGIIFTNKYSGTKPYIAPEILCLKFKTEAEIRKWYYDPLPADIWALGISVVVNTLLQTLKEFQKPDNVISEEKVTQPNSNAA</sequence>
<feature type="domain" description="Protein kinase" evidence="1">
    <location>
        <begin position="1"/>
        <end position="121"/>
    </location>
</feature>
<dbReference type="VEuPathDB" id="VectorBase:LDEU012967"/>
<dbReference type="InterPro" id="IPR000719">
    <property type="entry name" value="Prot_kinase_dom"/>
</dbReference>
<dbReference type="PANTHER" id="PTHR24362:SF309">
    <property type="entry name" value="PROTEIN KINASE DOMAIN-CONTAINING PROTEIN"/>
    <property type="match status" value="1"/>
</dbReference>
<dbReference type="PANTHER" id="PTHR24362">
    <property type="entry name" value="SERINE/THREONINE-PROTEIN KINASE NEK"/>
    <property type="match status" value="1"/>
</dbReference>
<keyword evidence="3" id="KW-1185">Reference proteome</keyword>
<evidence type="ECO:0000259" key="1">
    <source>
        <dbReference type="PROSITE" id="PS50011"/>
    </source>
</evidence>
<dbReference type="GO" id="GO:0004672">
    <property type="term" value="F:protein kinase activity"/>
    <property type="evidence" value="ECO:0007669"/>
    <property type="project" value="InterPro"/>
</dbReference>
<keyword evidence="2" id="KW-0418">Kinase</keyword>
<dbReference type="SUPFAM" id="SSF56112">
    <property type="entry name" value="Protein kinase-like (PK-like)"/>
    <property type="match status" value="1"/>
</dbReference>
<dbReference type="EMBL" id="NCKV01030566">
    <property type="protein sequence ID" value="RWS19073.1"/>
    <property type="molecule type" value="Genomic_DNA"/>
</dbReference>
<dbReference type="Gene3D" id="1.10.510.10">
    <property type="entry name" value="Transferase(Phosphotransferase) domain 1"/>
    <property type="match status" value="1"/>
</dbReference>
<dbReference type="PROSITE" id="PS00108">
    <property type="entry name" value="PROTEIN_KINASE_ST"/>
    <property type="match status" value="1"/>
</dbReference>
<evidence type="ECO:0000313" key="2">
    <source>
        <dbReference type="EMBL" id="RWS19073.1"/>
    </source>
</evidence>
<dbReference type="InterPro" id="IPR008271">
    <property type="entry name" value="Ser/Thr_kinase_AS"/>
</dbReference>
<evidence type="ECO:0000313" key="3">
    <source>
        <dbReference type="Proteomes" id="UP000288716"/>
    </source>
</evidence>
<proteinExistence type="predicted"/>
<dbReference type="STRING" id="299467.A0A443RUP4"/>
<keyword evidence="2" id="KW-0808">Transferase</keyword>
<comment type="caution">
    <text evidence="2">The sequence shown here is derived from an EMBL/GenBank/DDBJ whole genome shotgun (WGS) entry which is preliminary data.</text>
</comment>
<name>A0A443RUP4_9ACAR</name>
<dbReference type="GO" id="GO:0005524">
    <property type="term" value="F:ATP binding"/>
    <property type="evidence" value="ECO:0007669"/>
    <property type="project" value="InterPro"/>
</dbReference>
<gene>
    <name evidence="2" type="ORF">B4U80_03312</name>
</gene>
<accession>A0A443RUP4</accession>